<dbReference type="InterPro" id="IPR022813">
    <property type="entry name" value="SecD/SecF_arch_bac"/>
</dbReference>
<dbReference type="InterPro" id="IPR053476">
    <property type="entry name" value="SecD/SecF_export"/>
</dbReference>
<keyword evidence="6 9" id="KW-1133">Transmembrane helix</keyword>
<feature type="transmembrane region" description="Helical" evidence="9">
    <location>
        <begin position="184"/>
        <end position="204"/>
    </location>
</feature>
<comment type="subunit">
    <text evidence="9">Part of the protein translocation apparatus. Forms a complex with SecD.</text>
</comment>
<evidence type="ECO:0000313" key="12">
    <source>
        <dbReference type="Proteomes" id="UP000607197"/>
    </source>
</evidence>
<proteinExistence type="inferred from homology"/>
<dbReference type="AlphaFoldDB" id="A0A830F7M3"/>
<protein>
    <recommendedName>
        <fullName evidence="9">Protein-export membrane protein SecF</fullName>
    </recommendedName>
</protein>
<keyword evidence="2 9" id="KW-0813">Transport</keyword>
<keyword evidence="7 9" id="KW-0811">Translocation</keyword>
<dbReference type="InterPro" id="IPR048634">
    <property type="entry name" value="SecD_SecF_C"/>
</dbReference>
<dbReference type="GO" id="GO:0006605">
    <property type="term" value="P:protein targeting"/>
    <property type="evidence" value="ECO:0007669"/>
    <property type="project" value="UniProtKB-UniRule"/>
</dbReference>
<comment type="subcellular location">
    <subcellularLocation>
        <location evidence="1 9">Cell membrane</location>
        <topology evidence="1 9">Multi-pass membrane protein</topology>
    </subcellularLocation>
</comment>
<evidence type="ECO:0000256" key="7">
    <source>
        <dbReference type="ARBA" id="ARBA00023010"/>
    </source>
</evidence>
<name>A0A830F7M3_9EURY</name>
<comment type="function">
    <text evidence="9">Involved in protein export.</text>
</comment>
<feature type="transmembrane region" description="Helical" evidence="9">
    <location>
        <begin position="253"/>
        <end position="273"/>
    </location>
</feature>
<dbReference type="GO" id="GO:0005886">
    <property type="term" value="C:plasma membrane"/>
    <property type="evidence" value="ECO:0007669"/>
    <property type="project" value="UniProtKB-SubCell"/>
</dbReference>
<dbReference type="OrthoDB" id="85411at2157"/>
<keyword evidence="3 9" id="KW-1003">Cell membrane</keyword>
<evidence type="ECO:0000256" key="1">
    <source>
        <dbReference type="ARBA" id="ARBA00004651"/>
    </source>
</evidence>
<evidence type="ECO:0000256" key="8">
    <source>
        <dbReference type="ARBA" id="ARBA00023136"/>
    </source>
</evidence>
<dbReference type="NCBIfam" id="NF006355">
    <property type="entry name" value="PRK08578.1-3"/>
    <property type="match status" value="1"/>
</dbReference>
<comment type="similarity">
    <text evidence="9">Belongs to the SecD/SecF family. SecF subfamily.</text>
</comment>
<dbReference type="SUPFAM" id="SSF82866">
    <property type="entry name" value="Multidrug efflux transporter AcrB transmembrane domain"/>
    <property type="match status" value="1"/>
</dbReference>
<gene>
    <name evidence="9" type="primary">secF</name>
    <name evidence="11" type="ORF">GCM10009039_02510</name>
</gene>
<keyword evidence="5 9" id="KW-0653">Protein transport</keyword>
<feature type="transmembrane region" description="Helical" evidence="9">
    <location>
        <begin position="158"/>
        <end position="178"/>
    </location>
</feature>
<evidence type="ECO:0000256" key="3">
    <source>
        <dbReference type="ARBA" id="ARBA00022475"/>
    </source>
</evidence>
<evidence type="ECO:0000256" key="2">
    <source>
        <dbReference type="ARBA" id="ARBA00022448"/>
    </source>
</evidence>
<dbReference type="Pfam" id="PF02355">
    <property type="entry name" value="SecD_SecF_C"/>
    <property type="match status" value="1"/>
</dbReference>
<feature type="transmembrane region" description="Helical" evidence="9">
    <location>
        <begin position="132"/>
        <end position="151"/>
    </location>
</feature>
<feature type="transmembrane region" description="Helical" evidence="9">
    <location>
        <begin position="21"/>
        <end position="40"/>
    </location>
</feature>
<evidence type="ECO:0000259" key="10">
    <source>
        <dbReference type="Pfam" id="PF02355"/>
    </source>
</evidence>
<sequence>MPSFEIPEVDFSRYSNRQLASVPLALIALALVVLVAWTVVFGHPVTPGFEFTGGTEITVQAAGGQPAIQQAFSAEITSIQPVRSQADTYIVTFQSTNLEQLTQSANAAFGAENVLSKQSVSPSFGASAQQTAVFGLGVAFAGMAIVVFALFRTLVPSGAVVVSALGDILVPMALMNVFGIKLSLGTVAALLMLIGYSVDSDILLTNHVLRRSGGFYESVDRAMKTGVTMTVTSLCAMAVMAVVAYLFGIDLMASIGIILVFGLATDLVNTYMLNLSLLRWYKYEGVAR</sequence>
<dbReference type="RefSeq" id="WP_188975038.1">
    <property type="nucleotide sequence ID" value="NZ_BMPG01000001.1"/>
</dbReference>
<dbReference type="Gene3D" id="1.20.1640.10">
    <property type="entry name" value="Multidrug efflux transporter AcrB transmembrane domain"/>
    <property type="match status" value="1"/>
</dbReference>
<dbReference type="PANTHER" id="PTHR30081:SF8">
    <property type="entry name" value="PROTEIN TRANSLOCASE SUBUNIT SECF"/>
    <property type="match status" value="1"/>
</dbReference>
<keyword evidence="4 9" id="KW-0812">Transmembrane</keyword>
<dbReference type="GO" id="GO:0065002">
    <property type="term" value="P:intracellular protein transmembrane transport"/>
    <property type="evidence" value="ECO:0007669"/>
    <property type="project" value="UniProtKB-UniRule"/>
</dbReference>
<dbReference type="Proteomes" id="UP000607197">
    <property type="component" value="Unassembled WGS sequence"/>
</dbReference>
<feature type="transmembrane region" description="Helical" evidence="9">
    <location>
        <begin position="225"/>
        <end position="247"/>
    </location>
</feature>
<organism evidence="11 12">
    <name type="scientific">Halocalculus aciditolerans</name>
    <dbReference type="NCBI Taxonomy" id="1383812"/>
    <lineage>
        <taxon>Archaea</taxon>
        <taxon>Methanobacteriati</taxon>
        <taxon>Methanobacteriota</taxon>
        <taxon>Stenosarchaea group</taxon>
        <taxon>Halobacteria</taxon>
        <taxon>Halobacteriales</taxon>
        <taxon>Halobacteriaceae</taxon>
        <taxon>Halocalculus</taxon>
    </lineage>
</organism>
<dbReference type="PANTHER" id="PTHR30081">
    <property type="entry name" value="PROTEIN-EXPORT MEMBRANE PROTEIN SEC"/>
    <property type="match status" value="1"/>
</dbReference>
<accession>A0A830F7M3</accession>
<dbReference type="InterPro" id="IPR024921">
    <property type="entry name" value="SecF_arc"/>
</dbReference>
<dbReference type="HAMAP" id="MF_01464_A">
    <property type="entry name" value="SecF_A"/>
    <property type="match status" value="1"/>
</dbReference>
<evidence type="ECO:0000256" key="6">
    <source>
        <dbReference type="ARBA" id="ARBA00022989"/>
    </source>
</evidence>
<feature type="domain" description="Protein export membrane protein SecD/SecF C-terminal" evidence="10">
    <location>
        <begin position="110"/>
        <end position="282"/>
    </location>
</feature>
<keyword evidence="12" id="KW-1185">Reference proteome</keyword>
<keyword evidence="8 9" id="KW-0472">Membrane</keyword>
<evidence type="ECO:0000256" key="4">
    <source>
        <dbReference type="ARBA" id="ARBA00022692"/>
    </source>
</evidence>
<comment type="caution">
    <text evidence="11">The sequence shown here is derived from an EMBL/GenBank/DDBJ whole genome shotgun (WGS) entry which is preliminary data.</text>
</comment>
<evidence type="ECO:0000256" key="9">
    <source>
        <dbReference type="HAMAP-Rule" id="MF_01464"/>
    </source>
</evidence>
<dbReference type="NCBIfam" id="NF041305">
    <property type="entry name" value="SecF_Halo"/>
    <property type="match status" value="1"/>
</dbReference>
<reference evidence="11" key="2">
    <citation type="submission" date="2020-09" db="EMBL/GenBank/DDBJ databases">
        <authorList>
            <person name="Sun Q."/>
            <person name="Ohkuma M."/>
        </authorList>
    </citation>
    <scope>NUCLEOTIDE SEQUENCE</scope>
    <source>
        <strain evidence="11">JCM 19596</strain>
    </source>
</reference>
<evidence type="ECO:0000313" key="11">
    <source>
        <dbReference type="EMBL" id="GGL47776.1"/>
    </source>
</evidence>
<reference evidence="11" key="1">
    <citation type="journal article" date="2014" name="Int. J. Syst. Evol. Microbiol.">
        <title>Complete genome sequence of Corynebacterium casei LMG S-19264T (=DSM 44701T), isolated from a smear-ripened cheese.</title>
        <authorList>
            <consortium name="US DOE Joint Genome Institute (JGI-PGF)"/>
            <person name="Walter F."/>
            <person name="Albersmeier A."/>
            <person name="Kalinowski J."/>
            <person name="Ruckert C."/>
        </authorList>
    </citation>
    <scope>NUCLEOTIDE SEQUENCE</scope>
    <source>
        <strain evidence="11">JCM 19596</strain>
    </source>
</reference>
<dbReference type="EMBL" id="BMPG01000001">
    <property type="protein sequence ID" value="GGL47776.1"/>
    <property type="molecule type" value="Genomic_DNA"/>
</dbReference>
<evidence type="ECO:0000256" key="5">
    <source>
        <dbReference type="ARBA" id="ARBA00022927"/>
    </source>
</evidence>